<organism evidence="4">
    <name type="scientific">Nippostrongylus brasiliensis</name>
    <name type="common">Rat hookworm</name>
    <dbReference type="NCBI Taxonomy" id="27835"/>
    <lineage>
        <taxon>Eukaryota</taxon>
        <taxon>Metazoa</taxon>
        <taxon>Ecdysozoa</taxon>
        <taxon>Nematoda</taxon>
        <taxon>Chromadorea</taxon>
        <taxon>Rhabditida</taxon>
        <taxon>Rhabditina</taxon>
        <taxon>Rhabditomorpha</taxon>
        <taxon>Strongyloidea</taxon>
        <taxon>Heligmosomidae</taxon>
        <taxon>Nippostrongylus</taxon>
    </lineage>
</organism>
<dbReference type="WBParaSite" id="NBR_0001885101-mRNA-1">
    <property type="protein sequence ID" value="NBR_0001885101-mRNA-1"/>
    <property type="gene ID" value="NBR_0001885101"/>
</dbReference>
<reference evidence="4" key="1">
    <citation type="submission" date="2017-02" db="UniProtKB">
        <authorList>
            <consortium name="WormBaseParasite"/>
        </authorList>
    </citation>
    <scope>IDENTIFICATION</scope>
</reference>
<evidence type="ECO:0000313" key="4">
    <source>
        <dbReference type="WBParaSite" id="NBR_0001885101-mRNA-1"/>
    </source>
</evidence>
<evidence type="ECO:0000256" key="1">
    <source>
        <dbReference type="SAM" id="SignalP"/>
    </source>
</evidence>
<protein>
    <submittedName>
        <fullName evidence="4">DUF725 domain-containing protein</fullName>
    </submittedName>
</protein>
<dbReference type="Proteomes" id="UP000271162">
    <property type="component" value="Unassembled WGS sequence"/>
</dbReference>
<sequence length="181" mass="19941">MVGVRLLFITASALFISDGSRAQPADNLKCAYRGGNFCYQVKAAHKVNQQALNRLDGVLDGEGRRKLAEADKLVMELLTKAKQDLLASLKEALKAELGALDSVKVDCYRLSKEHQLSKESTCRAVYDDIGYGTDALIKAIIEIDPSKETKIQTLYTSTILGNKIHEVVTAVLGDEELWQQL</sequence>
<proteinExistence type="predicted"/>
<evidence type="ECO:0000313" key="2">
    <source>
        <dbReference type="EMBL" id="VDL82577.1"/>
    </source>
</evidence>
<accession>A0A0N4YNN7</accession>
<evidence type="ECO:0000313" key="3">
    <source>
        <dbReference type="Proteomes" id="UP000271162"/>
    </source>
</evidence>
<dbReference type="EMBL" id="UYSL01023706">
    <property type="protein sequence ID" value="VDL82577.1"/>
    <property type="molecule type" value="Genomic_DNA"/>
</dbReference>
<keyword evidence="3" id="KW-1185">Reference proteome</keyword>
<feature type="chain" id="PRO_5043125866" evidence="1">
    <location>
        <begin position="23"/>
        <end position="181"/>
    </location>
</feature>
<reference evidence="2 3" key="2">
    <citation type="submission" date="2018-11" db="EMBL/GenBank/DDBJ databases">
        <authorList>
            <consortium name="Pathogen Informatics"/>
        </authorList>
    </citation>
    <scope>NUCLEOTIDE SEQUENCE [LARGE SCALE GENOMIC DNA]</scope>
</reference>
<feature type="signal peptide" evidence="1">
    <location>
        <begin position="1"/>
        <end position="22"/>
    </location>
</feature>
<name>A0A0N4YNN7_NIPBR</name>
<gene>
    <name evidence="2" type="ORF">NBR_LOCUS18852</name>
</gene>
<keyword evidence="1" id="KW-0732">Signal</keyword>
<dbReference type="AlphaFoldDB" id="A0A0N4YNN7"/>